<dbReference type="CDD" id="cd00093">
    <property type="entry name" value="HTH_XRE"/>
    <property type="match status" value="1"/>
</dbReference>
<dbReference type="EMBL" id="JBGONM010000044">
    <property type="protein sequence ID" value="MEZ8082823.1"/>
    <property type="molecule type" value="Genomic_DNA"/>
</dbReference>
<keyword evidence="3" id="KW-1185">Reference proteome</keyword>
<name>A0ABV4L572_9GAMM</name>
<dbReference type="RefSeq" id="WP_371734984.1">
    <property type="nucleotide sequence ID" value="NZ_JBGONM010000044.1"/>
</dbReference>
<reference evidence="2 3" key="1">
    <citation type="submission" date="2024-06" db="EMBL/GenBank/DDBJ databases">
        <authorList>
            <person name="Steensen K."/>
            <person name="Seneca J."/>
            <person name="Bartlau N."/>
            <person name="Yu A.X."/>
            <person name="Polz M.F."/>
        </authorList>
    </citation>
    <scope>NUCLEOTIDE SEQUENCE [LARGE SCALE GENOMIC DNA]</scope>
    <source>
        <strain evidence="2 3">1F260</strain>
    </source>
</reference>
<comment type="caution">
    <text evidence="2">The sequence shown here is derived from an EMBL/GenBank/DDBJ whole genome shotgun (WGS) entry which is preliminary data.</text>
</comment>
<accession>A0ABV4L572</accession>
<dbReference type="InterPro" id="IPR001387">
    <property type="entry name" value="Cro/C1-type_HTH"/>
</dbReference>
<dbReference type="Proteomes" id="UP001569154">
    <property type="component" value="Unassembled WGS sequence"/>
</dbReference>
<dbReference type="SUPFAM" id="SSF47413">
    <property type="entry name" value="lambda repressor-like DNA-binding domains"/>
    <property type="match status" value="1"/>
</dbReference>
<evidence type="ECO:0000313" key="3">
    <source>
        <dbReference type="Proteomes" id="UP001569154"/>
    </source>
</evidence>
<protein>
    <submittedName>
        <fullName evidence="2">Helix-turn-helix transcriptional regulator</fullName>
    </submittedName>
</protein>
<organism evidence="2 3">
    <name type="scientific">Enterovibrio norvegicus</name>
    <dbReference type="NCBI Taxonomy" id="188144"/>
    <lineage>
        <taxon>Bacteria</taxon>
        <taxon>Pseudomonadati</taxon>
        <taxon>Pseudomonadota</taxon>
        <taxon>Gammaproteobacteria</taxon>
        <taxon>Vibrionales</taxon>
        <taxon>Vibrionaceae</taxon>
        <taxon>Enterovibrio</taxon>
    </lineage>
</organism>
<evidence type="ECO:0000313" key="2">
    <source>
        <dbReference type="EMBL" id="MEZ8082823.1"/>
    </source>
</evidence>
<gene>
    <name evidence="2" type="ORF">ACED35_17030</name>
</gene>
<dbReference type="InterPro" id="IPR010982">
    <property type="entry name" value="Lambda_DNA-bd_dom_sf"/>
</dbReference>
<dbReference type="SMART" id="SM00530">
    <property type="entry name" value="HTH_XRE"/>
    <property type="match status" value="1"/>
</dbReference>
<feature type="domain" description="HTH cro/C1-type" evidence="1">
    <location>
        <begin position="5"/>
        <end position="60"/>
    </location>
</feature>
<proteinExistence type="predicted"/>
<dbReference type="PROSITE" id="PS50943">
    <property type="entry name" value="HTH_CROC1"/>
    <property type="match status" value="1"/>
</dbReference>
<dbReference type="Pfam" id="PF13560">
    <property type="entry name" value="HTH_31"/>
    <property type="match status" value="1"/>
</dbReference>
<sequence length="103" mass="11318">MSEKLKLTRETLGLSRAEVSQKCSFSVSTLRRIETGEHRNIALTHVIELCLLYGLPLSELATDPVDNQKDIIRELAAVSAALSDVDIGIVYRMICDLASSRTG</sequence>
<evidence type="ECO:0000259" key="1">
    <source>
        <dbReference type="PROSITE" id="PS50943"/>
    </source>
</evidence>
<dbReference type="Gene3D" id="1.10.260.40">
    <property type="entry name" value="lambda repressor-like DNA-binding domains"/>
    <property type="match status" value="1"/>
</dbReference>